<evidence type="ECO:0000256" key="1">
    <source>
        <dbReference type="SAM" id="Phobius"/>
    </source>
</evidence>
<evidence type="ECO:0000313" key="2">
    <source>
        <dbReference type="EMBL" id="CAK9171044.1"/>
    </source>
</evidence>
<dbReference type="InterPro" id="IPR011059">
    <property type="entry name" value="Metal-dep_hydrolase_composite"/>
</dbReference>
<dbReference type="AlphaFoldDB" id="A0ABC8TW30"/>
<organism evidence="2 3">
    <name type="scientific">Ilex paraguariensis</name>
    <name type="common">yerba mate</name>
    <dbReference type="NCBI Taxonomy" id="185542"/>
    <lineage>
        <taxon>Eukaryota</taxon>
        <taxon>Viridiplantae</taxon>
        <taxon>Streptophyta</taxon>
        <taxon>Embryophyta</taxon>
        <taxon>Tracheophyta</taxon>
        <taxon>Spermatophyta</taxon>
        <taxon>Magnoliopsida</taxon>
        <taxon>eudicotyledons</taxon>
        <taxon>Gunneridae</taxon>
        <taxon>Pentapetalae</taxon>
        <taxon>asterids</taxon>
        <taxon>campanulids</taxon>
        <taxon>Aquifoliales</taxon>
        <taxon>Aquifoliaceae</taxon>
        <taxon>Ilex</taxon>
    </lineage>
</organism>
<dbReference type="SUPFAM" id="SSF51338">
    <property type="entry name" value="Composite domain of metallo-dependent hydrolases"/>
    <property type="match status" value="1"/>
</dbReference>
<sequence>MNSWVTLTASLVVLLSIASLPLLKNHYFLNWRPWWSSNSVVADLLVTNGTIYTSDDSLPFADSMAILNGRVLRVGNYSSLKVIIFNLLFILLFKLPIVMLSYRWLYIDVHIIGLKTKKFLLSNMTRARTTGID</sequence>
<keyword evidence="1" id="KW-0472">Membrane</keyword>
<gene>
    <name evidence="2" type="ORF">ILEXP_LOCUS40572</name>
</gene>
<keyword evidence="3" id="KW-1185">Reference proteome</keyword>
<name>A0ABC8TW30_9AQUA</name>
<proteinExistence type="predicted"/>
<protein>
    <submittedName>
        <fullName evidence="2">Uncharacterized protein</fullName>
    </submittedName>
</protein>
<dbReference type="Proteomes" id="UP001642360">
    <property type="component" value="Unassembled WGS sequence"/>
</dbReference>
<reference evidence="2 3" key="1">
    <citation type="submission" date="2024-02" db="EMBL/GenBank/DDBJ databases">
        <authorList>
            <person name="Vignale AGUSTIN F."/>
            <person name="Sosa J E."/>
            <person name="Modenutti C."/>
        </authorList>
    </citation>
    <scope>NUCLEOTIDE SEQUENCE [LARGE SCALE GENOMIC DNA]</scope>
</reference>
<dbReference type="Gene3D" id="2.30.40.10">
    <property type="entry name" value="Urease, subunit C, domain 1"/>
    <property type="match status" value="1"/>
</dbReference>
<evidence type="ECO:0000313" key="3">
    <source>
        <dbReference type="Proteomes" id="UP001642360"/>
    </source>
</evidence>
<comment type="caution">
    <text evidence="2">The sequence shown here is derived from an EMBL/GenBank/DDBJ whole genome shotgun (WGS) entry which is preliminary data.</text>
</comment>
<keyword evidence="1" id="KW-1133">Transmembrane helix</keyword>
<feature type="transmembrane region" description="Helical" evidence="1">
    <location>
        <begin position="82"/>
        <end position="105"/>
    </location>
</feature>
<dbReference type="EMBL" id="CAUOFW020005636">
    <property type="protein sequence ID" value="CAK9171044.1"/>
    <property type="molecule type" value="Genomic_DNA"/>
</dbReference>
<accession>A0ABC8TW30</accession>
<keyword evidence="1" id="KW-0812">Transmembrane</keyword>